<accession>A0A538TEE1</accession>
<protein>
    <submittedName>
        <fullName evidence="1">Uncharacterized protein</fullName>
    </submittedName>
</protein>
<evidence type="ECO:0000313" key="1">
    <source>
        <dbReference type="EMBL" id="TMQ62000.1"/>
    </source>
</evidence>
<dbReference type="Proteomes" id="UP000317366">
    <property type="component" value="Unassembled WGS sequence"/>
</dbReference>
<proteinExistence type="predicted"/>
<reference evidence="1 2" key="1">
    <citation type="journal article" date="2019" name="Nat. Microbiol.">
        <title>Mediterranean grassland soil C-N compound turnover is dependent on rainfall and depth, and is mediated by genomically divergent microorganisms.</title>
        <authorList>
            <person name="Diamond S."/>
            <person name="Andeer P.F."/>
            <person name="Li Z."/>
            <person name="Crits-Christoph A."/>
            <person name="Burstein D."/>
            <person name="Anantharaman K."/>
            <person name="Lane K.R."/>
            <person name="Thomas B.C."/>
            <person name="Pan C."/>
            <person name="Northen T.R."/>
            <person name="Banfield J.F."/>
        </authorList>
    </citation>
    <scope>NUCLEOTIDE SEQUENCE [LARGE SCALE GENOMIC DNA]</scope>
    <source>
        <strain evidence="1">WS_7</strain>
    </source>
</reference>
<dbReference type="AlphaFoldDB" id="A0A538TEE1"/>
<name>A0A538TEE1_UNCEI</name>
<evidence type="ECO:0000313" key="2">
    <source>
        <dbReference type="Proteomes" id="UP000317366"/>
    </source>
</evidence>
<gene>
    <name evidence="1" type="ORF">E6K77_08725</name>
</gene>
<sequence length="132" mass="14625">MRGASAVAAILKTRAGAPVRAFVVWEPVLWTDAFPPSGDVLACYVSDARATHWWDPNRSLSEEILRSPWTRKYPVRGGPLKIVWDWVACYPPGARWEANFPEPVVQEFPVVDSADRVRDWLGGAAAAVEPVP</sequence>
<dbReference type="EMBL" id="VBOX01000087">
    <property type="protein sequence ID" value="TMQ62000.1"/>
    <property type="molecule type" value="Genomic_DNA"/>
</dbReference>
<organism evidence="1 2">
    <name type="scientific">Eiseniibacteriota bacterium</name>
    <dbReference type="NCBI Taxonomy" id="2212470"/>
    <lineage>
        <taxon>Bacteria</taxon>
        <taxon>Candidatus Eiseniibacteriota</taxon>
    </lineage>
</organism>
<comment type="caution">
    <text evidence="1">The sequence shown here is derived from an EMBL/GenBank/DDBJ whole genome shotgun (WGS) entry which is preliminary data.</text>
</comment>